<keyword evidence="7" id="KW-1185">Reference proteome</keyword>
<evidence type="ECO:0000256" key="3">
    <source>
        <dbReference type="PIRSR" id="PIRSR000103-1"/>
    </source>
</evidence>
<dbReference type="GO" id="GO:0051287">
    <property type="term" value="F:NAD binding"/>
    <property type="evidence" value="ECO:0007669"/>
    <property type="project" value="InterPro"/>
</dbReference>
<feature type="active site" evidence="3">
    <location>
        <position position="172"/>
    </location>
</feature>
<dbReference type="Pfam" id="PF14833">
    <property type="entry name" value="NAD_binding_11"/>
    <property type="match status" value="1"/>
</dbReference>
<evidence type="ECO:0000259" key="5">
    <source>
        <dbReference type="Pfam" id="PF14833"/>
    </source>
</evidence>
<dbReference type="GO" id="GO:0016491">
    <property type="term" value="F:oxidoreductase activity"/>
    <property type="evidence" value="ECO:0007669"/>
    <property type="project" value="UniProtKB-KW"/>
</dbReference>
<evidence type="ECO:0000313" key="7">
    <source>
        <dbReference type="Proteomes" id="UP001172673"/>
    </source>
</evidence>
<evidence type="ECO:0000313" key="6">
    <source>
        <dbReference type="EMBL" id="KAJ9603151.1"/>
    </source>
</evidence>
<dbReference type="Proteomes" id="UP001172673">
    <property type="component" value="Unassembled WGS sequence"/>
</dbReference>
<comment type="caution">
    <text evidence="6">The sequence shown here is derived from an EMBL/GenBank/DDBJ whole genome shotgun (WGS) entry which is preliminary data.</text>
</comment>
<accession>A0AA38WXX6</accession>
<dbReference type="Gene3D" id="3.40.50.720">
    <property type="entry name" value="NAD(P)-binding Rossmann-like Domain"/>
    <property type="match status" value="1"/>
</dbReference>
<dbReference type="InterPro" id="IPR008927">
    <property type="entry name" value="6-PGluconate_DH-like_C_sf"/>
</dbReference>
<gene>
    <name evidence="6" type="ORF">H2200_012446</name>
</gene>
<dbReference type="SUPFAM" id="SSF51735">
    <property type="entry name" value="NAD(P)-binding Rossmann-fold domains"/>
    <property type="match status" value="1"/>
</dbReference>
<dbReference type="PANTHER" id="PTHR43060:SF15">
    <property type="entry name" value="3-HYDROXYISOBUTYRATE DEHYDROGENASE-LIKE 1, MITOCHONDRIAL-RELATED"/>
    <property type="match status" value="1"/>
</dbReference>
<dbReference type="InterPro" id="IPR006115">
    <property type="entry name" value="6PGDH_NADP-bd"/>
</dbReference>
<dbReference type="SUPFAM" id="SSF48179">
    <property type="entry name" value="6-phosphogluconate dehydrogenase C-terminal domain-like"/>
    <property type="match status" value="1"/>
</dbReference>
<dbReference type="InterPro" id="IPR013328">
    <property type="entry name" value="6PGD_dom2"/>
</dbReference>
<keyword evidence="2" id="KW-0520">NAD</keyword>
<dbReference type="AlphaFoldDB" id="A0AA38WXX6"/>
<evidence type="ECO:0008006" key="8">
    <source>
        <dbReference type="Google" id="ProtNLM"/>
    </source>
</evidence>
<organism evidence="6 7">
    <name type="scientific">Cladophialophora chaetospira</name>
    <dbReference type="NCBI Taxonomy" id="386627"/>
    <lineage>
        <taxon>Eukaryota</taxon>
        <taxon>Fungi</taxon>
        <taxon>Dikarya</taxon>
        <taxon>Ascomycota</taxon>
        <taxon>Pezizomycotina</taxon>
        <taxon>Eurotiomycetes</taxon>
        <taxon>Chaetothyriomycetidae</taxon>
        <taxon>Chaetothyriales</taxon>
        <taxon>Herpotrichiellaceae</taxon>
        <taxon>Cladophialophora</taxon>
    </lineage>
</organism>
<dbReference type="PIRSF" id="PIRSF000103">
    <property type="entry name" value="HIBADH"/>
    <property type="match status" value="1"/>
</dbReference>
<dbReference type="InterPro" id="IPR036291">
    <property type="entry name" value="NAD(P)-bd_dom_sf"/>
</dbReference>
<feature type="domain" description="6-phosphogluconate dehydrogenase NADP-binding" evidence="4">
    <location>
        <begin position="8"/>
        <end position="161"/>
    </location>
</feature>
<reference evidence="6" key="1">
    <citation type="submission" date="2022-10" db="EMBL/GenBank/DDBJ databases">
        <title>Culturing micro-colonial fungi from biological soil crusts in the Mojave desert and describing Neophaeococcomyces mojavensis, and introducing the new genera and species Taxawa tesnikishii.</title>
        <authorList>
            <person name="Kurbessoian T."/>
            <person name="Stajich J.E."/>
        </authorList>
    </citation>
    <scope>NUCLEOTIDE SEQUENCE</scope>
    <source>
        <strain evidence="6">TK_41</strain>
    </source>
</reference>
<dbReference type="InterPro" id="IPR029154">
    <property type="entry name" value="HIBADH-like_NADP-bd"/>
</dbReference>
<evidence type="ECO:0000259" key="4">
    <source>
        <dbReference type="Pfam" id="PF03446"/>
    </source>
</evidence>
<sequence>MSSSSSGVGIIGVGAMGFALLQLLLDAGFAVSAFDPSPTAREQASTVGATCLPDAKAVFTMDAPVITCLPNTQAFLSTIEEAISAGRRTKPVIETSTLDPSVKEGARRRLLETGAELLDCPLSGTSAQARNRDLVVFASGSPTGLASCKAIFTAIARTTIQAGDFGMGMRLKLLANHLVGIHTAAAAEVLMLARKVELDPIVALQALTASAGSSRMLEVRGKLMAEHKYLPATGNIDIIIKDGGMITDLAQQTGCTLPLFSRALELFQCALATGLGNHDMAALHEYLLENPGTLT</sequence>
<dbReference type="Pfam" id="PF03446">
    <property type="entry name" value="NAD_binding_2"/>
    <property type="match status" value="1"/>
</dbReference>
<evidence type="ECO:0000256" key="2">
    <source>
        <dbReference type="ARBA" id="ARBA00023027"/>
    </source>
</evidence>
<proteinExistence type="predicted"/>
<evidence type="ECO:0000256" key="1">
    <source>
        <dbReference type="ARBA" id="ARBA00023002"/>
    </source>
</evidence>
<name>A0AA38WXX6_9EURO</name>
<dbReference type="EMBL" id="JAPDRK010000023">
    <property type="protein sequence ID" value="KAJ9603151.1"/>
    <property type="molecule type" value="Genomic_DNA"/>
</dbReference>
<dbReference type="PANTHER" id="PTHR43060">
    <property type="entry name" value="3-HYDROXYISOBUTYRATE DEHYDROGENASE-LIKE 1, MITOCHONDRIAL-RELATED"/>
    <property type="match status" value="1"/>
</dbReference>
<protein>
    <recommendedName>
        <fullName evidence="8">NAD(P)-dependent oxidoreductase</fullName>
    </recommendedName>
</protein>
<dbReference type="GO" id="GO:0050661">
    <property type="term" value="F:NADP binding"/>
    <property type="evidence" value="ECO:0007669"/>
    <property type="project" value="InterPro"/>
</dbReference>
<dbReference type="InterPro" id="IPR015815">
    <property type="entry name" value="HIBADH-related"/>
</dbReference>
<feature type="domain" description="3-hydroxyisobutyrate dehydrogenase-like NAD-binding" evidence="5">
    <location>
        <begin position="166"/>
        <end position="286"/>
    </location>
</feature>
<keyword evidence="1" id="KW-0560">Oxidoreductase</keyword>
<dbReference type="Gene3D" id="1.10.1040.10">
    <property type="entry name" value="N-(1-d-carboxylethyl)-l-norvaline Dehydrogenase, domain 2"/>
    <property type="match status" value="1"/>
</dbReference>